<dbReference type="Proteomes" id="UP000789706">
    <property type="component" value="Unassembled WGS sequence"/>
</dbReference>
<protein>
    <submittedName>
        <fullName evidence="3">2621_t:CDS:1</fullName>
    </submittedName>
</protein>
<feature type="transmembrane region" description="Helical" evidence="1">
    <location>
        <begin position="53"/>
        <end position="69"/>
    </location>
</feature>
<dbReference type="Pfam" id="PF24853">
    <property type="entry name" value="DUF7727"/>
    <property type="match status" value="1"/>
</dbReference>
<accession>A0A9N9FP66</accession>
<feature type="domain" description="DUF7727" evidence="2">
    <location>
        <begin position="1"/>
        <end position="41"/>
    </location>
</feature>
<evidence type="ECO:0000259" key="2">
    <source>
        <dbReference type="Pfam" id="PF24853"/>
    </source>
</evidence>
<feature type="transmembrane region" description="Helical" evidence="1">
    <location>
        <begin position="12"/>
        <end position="33"/>
    </location>
</feature>
<comment type="caution">
    <text evidence="3">The sequence shown here is derived from an EMBL/GenBank/DDBJ whole genome shotgun (WGS) entry which is preliminary data.</text>
</comment>
<evidence type="ECO:0000256" key="1">
    <source>
        <dbReference type="SAM" id="Phobius"/>
    </source>
</evidence>
<dbReference type="OrthoDB" id="2110422at2759"/>
<keyword evidence="1" id="KW-1133">Transmembrane helix</keyword>
<reference evidence="3" key="1">
    <citation type="submission" date="2021-06" db="EMBL/GenBank/DDBJ databases">
        <authorList>
            <person name="Kallberg Y."/>
            <person name="Tangrot J."/>
            <person name="Rosling A."/>
        </authorList>
    </citation>
    <scope>NUCLEOTIDE SEQUENCE</scope>
    <source>
        <strain evidence="3">AZ414A</strain>
    </source>
</reference>
<keyword evidence="4" id="KW-1185">Reference proteome</keyword>
<organism evidence="3 4">
    <name type="scientific">Diversispora eburnea</name>
    <dbReference type="NCBI Taxonomy" id="1213867"/>
    <lineage>
        <taxon>Eukaryota</taxon>
        <taxon>Fungi</taxon>
        <taxon>Fungi incertae sedis</taxon>
        <taxon>Mucoromycota</taxon>
        <taxon>Glomeromycotina</taxon>
        <taxon>Glomeromycetes</taxon>
        <taxon>Diversisporales</taxon>
        <taxon>Diversisporaceae</taxon>
        <taxon>Diversispora</taxon>
    </lineage>
</organism>
<dbReference type="InterPro" id="IPR056144">
    <property type="entry name" value="DUF7727"/>
</dbReference>
<name>A0A9N9FP66_9GLOM</name>
<keyword evidence="1" id="KW-0472">Membrane</keyword>
<proteinExistence type="predicted"/>
<keyword evidence="1" id="KW-0812">Transmembrane</keyword>
<dbReference type="EMBL" id="CAJVPK010000818">
    <property type="protein sequence ID" value="CAG8551544.1"/>
    <property type="molecule type" value="Genomic_DNA"/>
</dbReference>
<sequence length="91" mass="10288">MGKLIWSQWAKLIAFTAGFFETIGGIFGIFYRISMAQPITTAFSILNYQNVNPALYLLIASFMYIMAIVKGEERALRTQAKQNGMRRKMGA</sequence>
<evidence type="ECO:0000313" key="3">
    <source>
        <dbReference type="EMBL" id="CAG8551544.1"/>
    </source>
</evidence>
<dbReference type="AlphaFoldDB" id="A0A9N9FP66"/>
<evidence type="ECO:0000313" key="4">
    <source>
        <dbReference type="Proteomes" id="UP000789706"/>
    </source>
</evidence>
<gene>
    <name evidence="3" type="ORF">DEBURN_LOCUS7124</name>
</gene>